<protein>
    <recommendedName>
        <fullName evidence="2">2TM domain-containing protein</fullName>
    </recommendedName>
</protein>
<proteinExistence type="predicted"/>
<comment type="caution">
    <text evidence="3">The sequence shown here is derived from an EMBL/GenBank/DDBJ whole genome shotgun (WGS) entry which is preliminary data.</text>
</comment>
<keyword evidence="1" id="KW-0812">Transmembrane</keyword>
<feature type="transmembrane region" description="Helical" evidence="1">
    <location>
        <begin position="120"/>
        <end position="140"/>
    </location>
</feature>
<evidence type="ECO:0000256" key="1">
    <source>
        <dbReference type="SAM" id="Phobius"/>
    </source>
</evidence>
<feature type="transmembrane region" description="Helical" evidence="1">
    <location>
        <begin position="35"/>
        <end position="54"/>
    </location>
</feature>
<reference evidence="3" key="1">
    <citation type="journal article" date="2014" name="Front. Microbiol.">
        <title>High frequency of phylogenetically diverse reductive dehalogenase-homologous genes in deep subseafloor sedimentary metagenomes.</title>
        <authorList>
            <person name="Kawai M."/>
            <person name="Futagami T."/>
            <person name="Toyoda A."/>
            <person name="Takaki Y."/>
            <person name="Nishi S."/>
            <person name="Hori S."/>
            <person name="Arai W."/>
            <person name="Tsubouchi T."/>
            <person name="Morono Y."/>
            <person name="Uchiyama I."/>
            <person name="Ito T."/>
            <person name="Fujiyama A."/>
            <person name="Inagaki F."/>
            <person name="Takami H."/>
        </authorList>
    </citation>
    <scope>NUCLEOTIDE SEQUENCE</scope>
    <source>
        <strain evidence="3">Expedition CK06-06</strain>
    </source>
</reference>
<dbReference type="Pfam" id="PF13239">
    <property type="entry name" value="2TM"/>
    <property type="match status" value="1"/>
</dbReference>
<organism evidence="3">
    <name type="scientific">marine sediment metagenome</name>
    <dbReference type="NCBI Taxonomy" id="412755"/>
    <lineage>
        <taxon>unclassified sequences</taxon>
        <taxon>metagenomes</taxon>
        <taxon>ecological metagenomes</taxon>
    </lineage>
</organism>
<evidence type="ECO:0000259" key="2">
    <source>
        <dbReference type="Pfam" id="PF13239"/>
    </source>
</evidence>
<keyword evidence="1" id="KW-1133">Transmembrane helix</keyword>
<dbReference type="AlphaFoldDB" id="X0ZAY7"/>
<gene>
    <name evidence="3" type="ORF">S01H4_13844</name>
</gene>
<dbReference type="InterPro" id="IPR036259">
    <property type="entry name" value="MFS_trans_sf"/>
</dbReference>
<feature type="transmembrane region" description="Helical" evidence="1">
    <location>
        <begin position="60"/>
        <end position="82"/>
    </location>
</feature>
<evidence type="ECO:0000313" key="3">
    <source>
        <dbReference type="EMBL" id="GAG57568.1"/>
    </source>
</evidence>
<name>X0ZAY7_9ZZZZ</name>
<dbReference type="EMBL" id="BART01006087">
    <property type="protein sequence ID" value="GAG57568.1"/>
    <property type="molecule type" value="Genomic_DNA"/>
</dbReference>
<feature type="transmembrane region" description="Helical" evidence="1">
    <location>
        <begin position="94"/>
        <end position="114"/>
    </location>
</feature>
<keyword evidence="1" id="KW-0472">Membrane</keyword>
<dbReference type="SUPFAM" id="SSF103473">
    <property type="entry name" value="MFS general substrate transporter"/>
    <property type="match status" value="1"/>
</dbReference>
<dbReference type="InterPro" id="IPR025698">
    <property type="entry name" value="2TM_dom"/>
</dbReference>
<accession>X0ZAY7</accession>
<sequence length="204" mass="23802">MEIKIMNQKRFDGFSEESLHQIALRKVNFRLSVKIHVGVYITVCSLLTLINWIFTPEIWWIHYPILGWLIGLIEHYTSYVVYARGVYPMAKRAVIFHLMAYIFVILYLFVIQGLGFNTYVYFLIFSLVRGFAAGGFWPIINSYGNDSTEEGEKSQFFGTLQAFFSAFSNSRDGNICNNIPKSVLERIFHDNRYNIHLVWVINIC</sequence>
<feature type="domain" description="2TM" evidence="2">
    <location>
        <begin position="23"/>
        <end position="77"/>
    </location>
</feature>